<keyword evidence="8 14" id="KW-0808">Transferase</keyword>
<reference evidence="16 17" key="1">
    <citation type="journal article" date="2022" name="Environ. Microbiol. Rep.">
        <title>Eco-phylogenetic analyses reveal divergent evolution of vitamin B12 metabolism in the marine bacterial family 'Psychromonadaceae'.</title>
        <authorList>
            <person name="Jin X."/>
            <person name="Yang Y."/>
            <person name="Cao H."/>
            <person name="Gao B."/>
            <person name="Zhao Z."/>
        </authorList>
    </citation>
    <scope>NUCLEOTIDE SEQUENCE [LARGE SCALE GENOMIC DNA]</scope>
    <source>
        <strain evidence="16 17">MKS20</strain>
    </source>
</reference>
<evidence type="ECO:0000256" key="3">
    <source>
        <dbReference type="ARBA" id="ARBA00007494"/>
    </source>
</evidence>
<protein>
    <recommendedName>
        <fullName evidence="4">16S rRNA (cytosine(967)-C(5))-methyltransferase</fullName>
        <ecNumber evidence="4">2.1.1.176</ecNumber>
    </recommendedName>
    <alternativeName>
        <fullName evidence="11">16S rRNA m5C967 methyltransferase</fullName>
    </alternativeName>
    <alternativeName>
        <fullName evidence="12">rRNA (cytosine-C(5)-)-methyltransferase RsmB</fullName>
    </alternativeName>
</protein>
<dbReference type="NCBIfam" id="NF008149">
    <property type="entry name" value="PRK10901.1"/>
    <property type="match status" value="1"/>
</dbReference>
<dbReference type="PROSITE" id="PS01153">
    <property type="entry name" value="NOL1_NOP2_SUN"/>
    <property type="match status" value="1"/>
</dbReference>
<evidence type="ECO:0000313" key="16">
    <source>
        <dbReference type="EMBL" id="MCE2594236.1"/>
    </source>
</evidence>
<accession>A0ABS8W9I8</accession>
<evidence type="ECO:0000256" key="8">
    <source>
        <dbReference type="ARBA" id="ARBA00022679"/>
    </source>
</evidence>
<dbReference type="PANTHER" id="PTHR22807:SF61">
    <property type="entry name" value="NOL1_NOP2_SUN FAMILY PROTEIN _ ANTITERMINATION NUSB DOMAIN-CONTAINING PROTEIN"/>
    <property type="match status" value="1"/>
</dbReference>
<dbReference type="NCBIfam" id="TIGR00563">
    <property type="entry name" value="rsmB"/>
    <property type="match status" value="1"/>
</dbReference>
<gene>
    <name evidence="16" type="primary">rsmB</name>
    <name evidence="16" type="ORF">K6Y31_05340</name>
</gene>
<keyword evidence="7 14" id="KW-0489">Methyltransferase</keyword>
<evidence type="ECO:0000256" key="11">
    <source>
        <dbReference type="ARBA" id="ARBA00030399"/>
    </source>
</evidence>
<feature type="binding site" evidence="14">
    <location>
        <position position="290"/>
    </location>
    <ligand>
        <name>S-adenosyl-L-methionine</name>
        <dbReference type="ChEBI" id="CHEBI:59789"/>
    </ligand>
</feature>
<comment type="function">
    <text evidence="1">Specifically methylates the cytosine at position 967 (m5C967) of 16S rRNA.</text>
</comment>
<evidence type="ECO:0000256" key="4">
    <source>
        <dbReference type="ARBA" id="ARBA00012140"/>
    </source>
</evidence>
<dbReference type="NCBIfam" id="NF011494">
    <property type="entry name" value="PRK14902.1"/>
    <property type="match status" value="1"/>
</dbReference>
<comment type="subcellular location">
    <subcellularLocation>
        <location evidence="2">Cytoplasm</location>
    </subcellularLocation>
</comment>
<dbReference type="Gene3D" id="1.10.287.730">
    <property type="entry name" value="Helix hairpin bin"/>
    <property type="match status" value="1"/>
</dbReference>
<dbReference type="InterPro" id="IPR048019">
    <property type="entry name" value="RsmB-like_N"/>
</dbReference>
<dbReference type="InterPro" id="IPR018314">
    <property type="entry name" value="RsmB/NOL1/NOP2-like_CS"/>
</dbReference>
<dbReference type="InterPro" id="IPR004573">
    <property type="entry name" value="rRNA_ssu_MeTfrase_B"/>
</dbReference>
<dbReference type="RefSeq" id="WP_233051812.1">
    <property type="nucleotide sequence ID" value="NZ_JAIMJA010000004.1"/>
</dbReference>
<dbReference type="Gene3D" id="3.30.70.1170">
    <property type="entry name" value="Sun protein, domain 3"/>
    <property type="match status" value="1"/>
</dbReference>
<evidence type="ECO:0000259" key="15">
    <source>
        <dbReference type="PROSITE" id="PS51686"/>
    </source>
</evidence>
<dbReference type="PANTHER" id="PTHR22807">
    <property type="entry name" value="NOP2 YEAST -RELATED NOL1/NOP2/FMU SUN DOMAIN-CONTAINING"/>
    <property type="match status" value="1"/>
</dbReference>
<feature type="binding site" evidence="14">
    <location>
        <position position="316"/>
    </location>
    <ligand>
        <name>S-adenosyl-L-methionine</name>
        <dbReference type="ChEBI" id="CHEBI:59789"/>
    </ligand>
</feature>
<comment type="caution">
    <text evidence="16">The sequence shown here is derived from an EMBL/GenBank/DDBJ whole genome shotgun (WGS) entry which is preliminary data.</text>
</comment>
<evidence type="ECO:0000256" key="7">
    <source>
        <dbReference type="ARBA" id="ARBA00022603"/>
    </source>
</evidence>
<dbReference type="SUPFAM" id="SSF48013">
    <property type="entry name" value="NusB-like"/>
    <property type="match status" value="1"/>
</dbReference>
<dbReference type="InterPro" id="IPR001678">
    <property type="entry name" value="MeTrfase_RsmB-F_NOP2_dom"/>
</dbReference>
<keyword evidence="6" id="KW-0698">rRNA processing</keyword>
<feature type="binding site" evidence="14">
    <location>
        <begin position="266"/>
        <end position="272"/>
    </location>
    <ligand>
        <name>S-adenosyl-L-methionine</name>
        <dbReference type="ChEBI" id="CHEBI:59789"/>
    </ligand>
</feature>
<dbReference type="PRINTS" id="PR02008">
    <property type="entry name" value="RCMTFAMILY"/>
</dbReference>
<evidence type="ECO:0000256" key="1">
    <source>
        <dbReference type="ARBA" id="ARBA00002724"/>
    </source>
</evidence>
<keyword evidence="10 14" id="KW-0694">RNA-binding</keyword>
<dbReference type="Gene3D" id="3.40.50.150">
    <property type="entry name" value="Vaccinia Virus protein VP39"/>
    <property type="match status" value="1"/>
</dbReference>
<evidence type="ECO:0000256" key="5">
    <source>
        <dbReference type="ARBA" id="ARBA00022490"/>
    </source>
</evidence>
<evidence type="ECO:0000256" key="13">
    <source>
        <dbReference type="ARBA" id="ARBA00047283"/>
    </source>
</evidence>
<keyword evidence="17" id="KW-1185">Reference proteome</keyword>
<evidence type="ECO:0000256" key="10">
    <source>
        <dbReference type="ARBA" id="ARBA00022884"/>
    </source>
</evidence>
<sequence length="445" mass="49665">MQNKTGSQWGVNLANQNVRAAAAQVLNNVVERGESLSNALPLAQQTIAVRDKALLQELCYGVLRWLPRLDFFCKSLMDKPLTGKKRPLHYLVLVGLYQLLYTRIPAHAAVADTVNGVKELKAPALKGLINAVLRNFQRQEESLIAQVENNITLTYCYPSWIVKRLQANYPSNYQAILEAGNERAPMWLRVNRRHYSPEQYQTLLAESDITSETSTISSQALRLDKPVDVTKLTGFDQGASSVQDAAAQMAALLLDAQPGERILDACAAPGGKTAHILENQPDLQAMTAIDFDQKRLLRVQENLDRIGLNASLIHGDASLPETWWDEQQFDRILLDAPCSATGVIRRHPDIKWLRRDSDIAELVQLQKAILKANWALLKSGGTLLYATCSILADENTQQIKGFLAENKDAILQPINPDDTPENPGWQILPGQEYMDGFYYAKLRKA</sequence>
<dbReference type="EMBL" id="JAIMJA010000004">
    <property type="protein sequence ID" value="MCE2594236.1"/>
    <property type="molecule type" value="Genomic_DNA"/>
</dbReference>
<dbReference type="InterPro" id="IPR006027">
    <property type="entry name" value="NusB_RsmB_TIM44"/>
</dbReference>
<feature type="binding site" evidence="14">
    <location>
        <position position="335"/>
    </location>
    <ligand>
        <name>S-adenosyl-L-methionine</name>
        <dbReference type="ChEBI" id="CHEBI:59789"/>
    </ligand>
</feature>
<evidence type="ECO:0000256" key="2">
    <source>
        <dbReference type="ARBA" id="ARBA00004496"/>
    </source>
</evidence>
<proteinExistence type="inferred from homology"/>
<dbReference type="SUPFAM" id="SSF53335">
    <property type="entry name" value="S-adenosyl-L-methionine-dependent methyltransferases"/>
    <property type="match status" value="1"/>
</dbReference>
<dbReference type="CDD" id="cd00620">
    <property type="entry name" value="Methyltransferase_Sun"/>
    <property type="match status" value="1"/>
</dbReference>
<dbReference type="InterPro" id="IPR049560">
    <property type="entry name" value="MeTrfase_RsmB-F_NOP2_cat"/>
</dbReference>
<keyword evidence="9 14" id="KW-0949">S-adenosyl-L-methionine</keyword>
<comment type="similarity">
    <text evidence="3 14">Belongs to the class I-like SAM-binding methyltransferase superfamily. RsmB/NOP family.</text>
</comment>
<dbReference type="InterPro" id="IPR029063">
    <property type="entry name" value="SAM-dependent_MTases_sf"/>
</dbReference>
<dbReference type="InterPro" id="IPR054728">
    <property type="entry name" value="RsmB-like_ferredoxin"/>
</dbReference>
<dbReference type="Pfam" id="PF22458">
    <property type="entry name" value="RsmF-B_ferredox"/>
    <property type="match status" value="1"/>
</dbReference>
<evidence type="ECO:0000256" key="9">
    <source>
        <dbReference type="ARBA" id="ARBA00022691"/>
    </source>
</evidence>
<dbReference type="Pfam" id="PF01029">
    <property type="entry name" value="NusB"/>
    <property type="match status" value="1"/>
</dbReference>
<dbReference type="GO" id="GO:0008168">
    <property type="term" value="F:methyltransferase activity"/>
    <property type="evidence" value="ECO:0007669"/>
    <property type="project" value="UniProtKB-KW"/>
</dbReference>
<evidence type="ECO:0000313" key="17">
    <source>
        <dbReference type="Proteomes" id="UP001201273"/>
    </source>
</evidence>
<dbReference type="CDD" id="cd02440">
    <property type="entry name" value="AdoMet_MTases"/>
    <property type="match status" value="1"/>
</dbReference>
<dbReference type="InterPro" id="IPR035926">
    <property type="entry name" value="NusB-like_sf"/>
</dbReference>
<organism evidence="16 17">
    <name type="scientific">Motilimonas cestriensis</name>
    <dbReference type="NCBI Taxonomy" id="2742685"/>
    <lineage>
        <taxon>Bacteria</taxon>
        <taxon>Pseudomonadati</taxon>
        <taxon>Pseudomonadota</taxon>
        <taxon>Gammaproteobacteria</taxon>
        <taxon>Alteromonadales</taxon>
        <taxon>Alteromonadales genera incertae sedis</taxon>
        <taxon>Motilimonas</taxon>
    </lineage>
</organism>
<dbReference type="PROSITE" id="PS51686">
    <property type="entry name" value="SAM_MT_RSMB_NOP"/>
    <property type="match status" value="1"/>
</dbReference>
<evidence type="ECO:0000256" key="6">
    <source>
        <dbReference type="ARBA" id="ARBA00022552"/>
    </source>
</evidence>
<name>A0ABS8W9I8_9GAMM</name>
<dbReference type="GO" id="GO:0032259">
    <property type="term" value="P:methylation"/>
    <property type="evidence" value="ECO:0007669"/>
    <property type="project" value="UniProtKB-KW"/>
</dbReference>
<comment type="catalytic activity">
    <reaction evidence="13">
        <text>cytidine(967) in 16S rRNA + S-adenosyl-L-methionine = 5-methylcytidine(967) in 16S rRNA + S-adenosyl-L-homocysteine + H(+)</text>
        <dbReference type="Rhea" id="RHEA:42748"/>
        <dbReference type="Rhea" id="RHEA-COMP:10219"/>
        <dbReference type="Rhea" id="RHEA-COMP:10220"/>
        <dbReference type="ChEBI" id="CHEBI:15378"/>
        <dbReference type="ChEBI" id="CHEBI:57856"/>
        <dbReference type="ChEBI" id="CHEBI:59789"/>
        <dbReference type="ChEBI" id="CHEBI:74483"/>
        <dbReference type="ChEBI" id="CHEBI:82748"/>
        <dbReference type="EC" id="2.1.1.176"/>
    </reaction>
</comment>
<evidence type="ECO:0000256" key="12">
    <source>
        <dbReference type="ARBA" id="ARBA00031088"/>
    </source>
</evidence>
<dbReference type="EC" id="2.1.1.176" evidence="4"/>
<dbReference type="Proteomes" id="UP001201273">
    <property type="component" value="Unassembled WGS sequence"/>
</dbReference>
<evidence type="ECO:0000256" key="14">
    <source>
        <dbReference type="PROSITE-ProRule" id="PRU01023"/>
    </source>
</evidence>
<dbReference type="InterPro" id="IPR023267">
    <property type="entry name" value="RCMT"/>
</dbReference>
<dbReference type="Pfam" id="PF01189">
    <property type="entry name" value="Methyltr_RsmB-F"/>
    <property type="match status" value="1"/>
</dbReference>
<dbReference type="Gene3D" id="1.10.940.10">
    <property type="entry name" value="NusB-like"/>
    <property type="match status" value="1"/>
</dbReference>
<keyword evidence="5" id="KW-0963">Cytoplasm</keyword>
<feature type="active site" description="Nucleophile" evidence="14">
    <location>
        <position position="388"/>
    </location>
</feature>
<feature type="domain" description="SAM-dependent MTase RsmB/NOP-type" evidence="15">
    <location>
        <begin position="176"/>
        <end position="445"/>
    </location>
</feature>